<dbReference type="AlphaFoldDB" id="A0A2M7NZ29"/>
<reference evidence="2" key="1">
    <citation type="submission" date="2017-09" db="EMBL/GenBank/DDBJ databases">
        <title>Depth-based differentiation of microbial function through sediment-hosted aquifers and enrichment of novel symbionts in the deep terrestrial subsurface.</title>
        <authorList>
            <person name="Probst A.J."/>
            <person name="Ladd B."/>
            <person name="Jarett J.K."/>
            <person name="Geller-Mcgrath D.E."/>
            <person name="Sieber C.M.K."/>
            <person name="Emerson J.B."/>
            <person name="Anantharaman K."/>
            <person name="Thomas B.C."/>
            <person name="Malmstrom R."/>
            <person name="Stieglmeier M."/>
            <person name="Klingl A."/>
            <person name="Woyke T."/>
            <person name="Ryan C.M."/>
            <person name="Banfield J.F."/>
        </authorList>
    </citation>
    <scope>NUCLEOTIDE SEQUENCE [LARGE SCALE GENOMIC DNA]</scope>
</reference>
<dbReference type="EMBL" id="PFKI01000290">
    <property type="protein sequence ID" value="PIY18566.1"/>
    <property type="molecule type" value="Genomic_DNA"/>
</dbReference>
<dbReference type="Pfam" id="PF13565">
    <property type="entry name" value="HTH_32"/>
    <property type="match status" value="1"/>
</dbReference>
<proteinExistence type="predicted"/>
<dbReference type="Proteomes" id="UP000231028">
    <property type="component" value="Unassembled WGS sequence"/>
</dbReference>
<gene>
    <name evidence="1" type="ORF">COZ13_09910</name>
</gene>
<accession>A0A2M7NZ29</accession>
<name>A0A2M7NZ29_9BACT</name>
<evidence type="ECO:0000313" key="2">
    <source>
        <dbReference type="Proteomes" id="UP000231028"/>
    </source>
</evidence>
<comment type="caution">
    <text evidence="1">The sequence shown here is derived from an EMBL/GenBank/DDBJ whole genome shotgun (WGS) entry which is preliminary data.</text>
</comment>
<sequence>MDKGEIWRLIGRTGILACHLHRMSRHGIYYLVKRVNEKGVKGVEGEKRPGRPGSLTDEIAKDLKEKLVQPPMNQNYRQSRWDGPLVRKYLKEKHNIDIGRTTAL</sequence>
<organism evidence="1 2">
    <name type="scientific">Candidatus Desantisbacteria bacterium CG_4_10_14_3_um_filter_40_18</name>
    <dbReference type="NCBI Taxonomy" id="1974544"/>
    <lineage>
        <taxon>Bacteria</taxon>
        <taxon>Candidatus Desantisiibacteriota</taxon>
    </lineage>
</organism>
<protein>
    <recommendedName>
        <fullName evidence="3">IS630 family transposase</fullName>
    </recommendedName>
</protein>
<evidence type="ECO:0008006" key="3">
    <source>
        <dbReference type="Google" id="ProtNLM"/>
    </source>
</evidence>
<evidence type="ECO:0000313" key="1">
    <source>
        <dbReference type="EMBL" id="PIY18566.1"/>
    </source>
</evidence>